<evidence type="ECO:0000313" key="3">
    <source>
        <dbReference type="Proteomes" id="UP000433876"/>
    </source>
</evidence>
<name>A0A8S8ZEW9_SORMA</name>
<dbReference type="EMBL" id="NMPR01000396">
    <property type="protein sequence ID" value="KAA8620655.1"/>
    <property type="molecule type" value="Genomic_DNA"/>
</dbReference>
<protein>
    <recommendedName>
        <fullName evidence="4">Cerato-platanin</fullName>
    </recommendedName>
</protein>
<organism evidence="2 3">
    <name type="scientific">Sordaria macrospora</name>
    <dbReference type="NCBI Taxonomy" id="5147"/>
    <lineage>
        <taxon>Eukaryota</taxon>
        <taxon>Fungi</taxon>
        <taxon>Dikarya</taxon>
        <taxon>Ascomycota</taxon>
        <taxon>Pezizomycotina</taxon>
        <taxon>Sordariomycetes</taxon>
        <taxon>Sordariomycetidae</taxon>
        <taxon>Sordariales</taxon>
        <taxon>Sordariaceae</taxon>
        <taxon>Sordaria</taxon>
    </lineage>
</organism>
<proteinExistence type="predicted"/>
<dbReference type="PANTHER" id="PTHR38850:SF2">
    <property type="entry name" value="CERATO-PLATANIN"/>
    <property type="match status" value="1"/>
</dbReference>
<evidence type="ECO:0000256" key="1">
    <source>
        <dbReference type="SAM" id="SignalP"/>
    </source>
</evidence>
<evidence type="ECO:0000313" key="2">
    <source>
        <dbReference type="EMBL" id="KAA8620655.1"/>
    </source>
</evidence>
<evidence type="ECO:0008006" key="4">
    <source>
        <dbReference type="Google" id="ProtNLM"/>
    </source>
</evidence>
<dbReference type="VEuPathDB" id="FungiDB:SMAC_07770"/>
<dbReference type="AlphaFoldDB" id="A0A8S8ZEW9"/>
<dbReference type="PANTHER" id="PTHR38850">
    <property type="entry name" value="CERATO-PLATANIN"/>
    <property type="match status" value="1"/>
</dbReference>
<accession>A0A8S8ZEW9</accession>
<sequence>MVSFKVVISALAAGSIQFASAIVVPDGGVTPHDQYSSSVGVLGCKIDTNRVAYWREEVDCDNICVEVTANNRSVTLLKIDHSGGAYDISFDAWHYLAWGDPAIEGKTRSGGHLAADYKFVPNENCRHLIHTASGKLPLMAANSMNFVSQCKVPGGPRTWVGENFEMWNIANAVCMYGVDEVCAYPDVSNGYNQPICPSGLGNNAILEGHEVWNIWYPSGKLAKALG</sequence>
<dbReference type="Proteomes" id="UP000433876">
    <property type="component" value="Unassembled WGS sequence"/>
</dbReference>
<dbReference type="OMA" id="HASKCKD"/>
<feature type="chain" id="PRO_5035720940" description="Cerato-platanin" evidence="1">
    <location>
        <begin position="22"/>
        <end position="226"/>
    </location>
</feature>
<comment type="caution">
    <text evidence="2">The sequence shown here is derived from an EMBL/GenBank/DDBJ whole genome shotgun (WGS) entry which is preliminary data.</text>
</comment>
<feature type="signal peptide" evidence="1">
    <location>
        <begin position="1"/>
        <end position="21"/>
    </location>
</feature>
<reference evidence="2 3" key="1">
    <citation type="submission" date="2017-07" db="EMBL/GenBank/DDBJ databases">
        <title>Genome sequence of the Sordaria macrospora wild type strain R19027.</title>
        <authorList>
            <person name="Nowrousian M."/>
            <person name="Teichert I."/>
            <person name="Kueck U."/>
        </authorList>
    </citation>
    <scope>NUCLEOTIDE SEQUENCE [LARGE SCALE GENOMIC DNA]</scope>
    <source>
        <strain evidence="2 3">R19027</strain>
        <tissue evidence="2">Mycelium</tissue>
    </source>
</reference>
<keyword evidence="1" id="KW-0732">Signal</keyword>
<gene>
    <name evidence="2" type="ORF">SMACR_07770</name>
</gene>